<evidence type="ECO:0000259" key="1">
    <source>
        <dbReference type="Pfam" id="PF14278"/>
    </source>
</evidence>
<organism evidence="2 3">
    <name type="scientific">Clostridium vincentii</name>
    <dbReference type="NCBI Taxonomy" id="52704"/>
    <lineage>
        <taxon>Bacteria</taxon>
        <taxon>Bacillati</taxon>
        <taxon>Bacillota</taxon>
        <taxon>Clostridia</taxon>
        <taxon>Eubacteriales</taxon>
        <taxon>Clostridiaceae</taxon>
        <taxon>Clostridium</taxon>
    </lineage>
</organism>
<comment type="caution">
    <text evidence="2">The sequence shown here is derived from an EMBL/GenBank/DDBJ whole genome shotgun (WGS) entry which is preliminary data.</text>
</comment>
<feature type="domain" description="Transcriptional regulator TetR C-terminal Firmicutes type" evidence="1">
    <location>
        <begin position="71"/>
        <end position="172"/>
    </location>
</feature>
<dbReference type="InterPro" id="IPR050624">
    <property type="entry name" value="HTH-type_Tx_Regulator"/>
</dbReference>
<dbReference type="OrthoDB" id="9810250at2"/>
<dbReference type="InterPro" id="IPR009057">
    <property type="entry name" value="Homeodomain-like_sf"/>
</dbReference>
<dbReference type="PANTHER" id="PTHR43479:SF7">
    <property type="entry name" value="TETR-FAMILY TRANSCRIPTIONAL REGULATOR"/>
    <property type="match status" value="1"/>
</dbReference>
<gene>
    <name evidence="2" type="primary">dhaS_2</name>
    <name evidence="2" type="ORF">CLVI_22220</name>
</gene>
<proteinExistence type="predicted"/>
<sequence>MSKSCVTENALAASLKLLMKQNSINKISVKMVTDTCGVTRHTFYNHFHDIYELLGWIFENEVIDEHCSLSNWKNGLFIALQYTLDNKAICINTYKSLGREHLEIFLCKTFNKVLEGVITDMTPEMNVDEKIKKEVAVFFSSAITGEFLGWIKNGLKEEKEDIADRIERMLDGTILRIMEVNNK</sequence>
<dbReference type="EMBL" id="PVXQ01000023">
    <property type="protein sequence ID" value="PRR81876.1"/>
    <property type="molecule type" value="Genomic_DNA"/>
</dbReference>
<name>A0A2T0BDA6_9CLOT</name>
<dbReference type="Pfam" id="PF14278">
    <property type="entry name" value="TetR_C_8"/>
    <property type="match status" value="1"/>
</dbReference>
<dbReference type="RefSeq" id="WP_106060180.1">
    <property type="nucleotide sequence ID" value="NZ_PVXQ01000023.1"/>
</dbReference>
<evidence type="ECO:0000313" key="2">
    <source>
        <dbReference type="EMBL" id="PRR81876.1"/>
    </source>
</evidence>
<dbReference type="Proteomes" id="UP000239471">
    <property type="component" value="Unassembled WGS sequence"/>
</dbReference>
<dbReference type="Gene3D" id="1.10.357.10">
    <property type="entry name" value="Tetracycline Repressor, domain 2"/>
    <property type="match status" value="1"/>
</dbReference>
<accession>A0A2T0BDA6</accession>
<dbReference type="InterPro" id="IPR039532">
    <property type="entry name" value="TetR_C_Firmicutes"/>
</dbReference>
<evidence type="ECO:0000313" key="3">
    <source>
        <dbReference type="Proteomes" id="UP000239471"/>
    </source>
</evidence>
<protein>
    <submittedName>
        <fullName evidence="2">HTH-type dhaKLM operon transcriptional activator DhaS</fullName>
    </submittedName>
</protein>
<dbReference type="AlphaFoldDB" id="A0A2T0BDA6"/>
<dbReference type="PANTHER" id="PTHR43479">
    <property type="entry name" value="ACREF/ENVCD OPERON REPRESSOR-RELATED"/>
    <property type="match status" value="1"/>
</dbReference>
<keyword evidence="3" id="KW-1185">Reference proteome</keyword>
<dbReference type="SUPFAM" id="SSF46689">
    <property type="entry name" value="Homeodomain-like"/>
    <property type="match status" value="1"/>
</dbReference>
<reference evidence="2 3" key="1">
    <citation type="submission" date="2018-03" db="EMBL/GenBank/DDBJ databases">
        <title>Genome sequence of Clostridium vincentii DSM 10228.</title>
        <authorList>
            <person name="Poehlein A."/>
            <person name="Daniel R."/>
        </authorList>
    </citation>
    <scope>NUCLEOTIDE SEQUENCE [LARGE SCALE GENOMIC DNA]</scope>
    <source>
        <strain evidence="2 3">DSM 10228</strain>
    </source>
</reference>